<proteinExistence type="predicted"/>
<dbReference type="AlphaFoldDB" id="A0A9P4LEM2"/>
<dbReference type="EMBL" id="ML976614">
    <property type="protein sequence ID" value="KAF1852185.1"/>
    <property type="molecule type" value="Genomic_DNA"/>
</dbReference>
<evidence type="ECO:0000313" key="3">
    <source>
        <dbReference type="Proteomes" id="UP000800039"/>
    </source>
</evidence>
<feature type="compositionally biased region" description="Polar residues" evidence="1">
    <location>
        <begin position="198"/>
        <end position="223"/>
    </location>
</feature>
<keyword evidence="3" id="KW-1185">Reference proteome</keyword>
<feature type="compositionally biased region" description="Basic and acidic residues" evidence="1">
    <location>
        <begin position="51"/>
        <end position="62"/>
    </location>
</feature>
<organism evidence="2 3">
    <name type="scientific">Cucurbitaria berberidis CBS 394.84</name>
    <dbReference type="NCBI Taxonomy" id="1168544"/>
    <lineage>
        <taxon>Eukaryota</taxon>
        <taxon>Fungi</taxon>
        <taxon>Dikarya</taxon>
        <taxon>Ascomycota</taxon>
        <taxon>Pezizomycotina</taxon>
        <taxon>Dothideomycetes</taxon>
        <taxon>Pleosporomycetidae</taxon>
        <taxon>Pleosporales</taxon>
        <taxon>Pleosporineae</taxon>
        <taxon>Cucurbitariaceae</taxon>
        <taxon>Cucurbitaria</taxon>
    </lineage>
</organism>
<feature type="region of interest" description="Disordered" evidence="1">
    <location>
        <begin position="333"/>
        <end position="377"/>
    </location>
</feature>
<evidence type="ECO:0000256" key="1">
    <source>
        <dbReference type="SAM" id="MobiDB-lite"/>
    </source>
</evidence>
<evidence type="ECO:0000313" key="2">
    <source>
        <dbReference type="EMBL" id="KAF1852185.1"/>
    </source>
</evidence>
<dbReference type="RefSeq" id="XP_040794748.1">
    <property type="nucleotide sequence ID" value="XM_040932734.1"/>
</dbReference>
<comment type="caution">
    <text evidence="2">The sequence shown here is derived from an EMBL/GenBank/DDBJ whole genome shotgun (WGS) entry which is preliminary data.</text>
</comment>
<feature type="compositionally biased region" description="Basic and acidic residues" evidence="1">
    <location>
        <begin position="1"/>
        <end position="10"/>
    </location>
</feature>
<accession>A0A9P4LEM2</accession>
<sequence length="404" mass="45564">MWQLGKHDSAMDAPRIARPWTPPETDAESSPRSDYFSDSFRGPDSAYSSFTEHRWPPNRLDELANTSSRCDTPTDDHLSRPKPIATHTLPLPYTPTKTFGLDNEQAHGAPVYPYTPDSSRILRRNTEVQSSPTPWDDYPEDSPSPVQDALSSCIAQFENLIQTRQPDDDQMEYIVGQFEAIASYLSAPESQTRKTDEQLSAEQEGSTGLGITSSTEATRDSQTSVQVNEEYVAEVGRYIAGVKTYIEDLKMRLDEVKTLNSIQLEVIDDLRRQMKTVRQEMRTSLDMRKDLDQAEAELADIGDGQSNDELEGAAPGREQKEFGLESWETIANDDASSPRRCPPNGTDEISKSRREEKLSKTEDPCPPPPPRRKVRRILRRPQQQSFWQALAEALDAFGGLFFED</sequence>
<dbReference type="OrthoDB" id="3799016at2759"/>
<feature type="region of interest" description="Disordered" evidence="1">
    <location>
        <begin position="188"/>
        <end position="223"/>
    </location>
</feature>
<protein>
    <submittedName>
        <fullName evidence="2">Uncharacterized protein</fullName>
    </submittedName>
</protein>
<name>A0A9P4LEM2_9PLEO</name>
<feature type="compositionally biased region" description="Basic and acidic residues" evidence="1">
    <location>
        <begin position="348"/>
        <end position="363"/>
    </location>
</feature>
<feature type="region of interest" description="Disordered" evidence="1">
    <location>
        <begin position="299"/>
        <end position="319"/>
    </location>
</feature>
<feature type="compositionally biased region" description="Acidic residues" evidence="1">
    <location>
        <begin position="299"/>
        <end position="311"/>
    </location>
</feature>
<reference evidence="2" key="1">
    <citation type="submission" date="2020-01" db="EMBL/GenBank/DDBJ databases">
        <authorList>
            <consortium name="DOE Joint Genome Institute"/>
            <person name="Haridas S."/>
            <person name="Albert R."/>
            <person name="Binder M."/>
            <person name="Bloem J."/>
            <person name="Labutti K."/>
            <person name="Salamov A."/>
            <person name="Andreopoulos B."/>
            <person name="Baker S.E."/>
            <person name="Barry K."/>
            <person name="Bills G."/>
            <person name="Bluhm B.H."/>
            <person name="Cannon C."/>
            <person name="Castanera R."/>
            <person name="Culley D.E."/>
            <person name="Daum C."/>
            <person name="Ezra D."/>
            <person name="Gonzalez J.B."/>
            <person name="Henrissat B."/>
            <person name="Kuo A."/>
            <person name="Liang C."/>
            <person name="Lipzen A."/>
            <person name="Lutzoni F."/>
            <person name="Magnuson J."/>
            <person name="Mondo S."/>
            <person name="Nolan M."/>
            <person name="Ohm R."/>
            <person name="Pangilinan J."/>
            <person name="Park H.-J."/>
            <person name="Ramirez L."/>
            <person name="Alfaro M."/>
            <person name="Sun H."/>
            <person name="Tritt A."/>
            <person name="Yoshinaga Y."/>
            <person name="Zwiers L.-H."/>
            <person name="Turgeon B.G."/>
            <person name="Goodwin S.B."/>
            <person name="Spatafora J.W."/>
            <person name="Crous P.W."/>
            <person name="Grigoriev I.V."/>
        </authorList>
    </citation>
    <scope>NUCLEOTIDE SEQUENCE</scope>
    <source>
        <strain evidence="2">CBS 394.84</strain>
    </source>
</reference>
<gene>
    <name evidence="2" type="ORF">K460DRAFT_362954</name>
</gene>
<dbReference type="Proteomes" id="UP000800039">
    <property type="component" value="Unassembled WGS sequence"/>
</dbReference>
<feature type="region of interest" description="Disordered" evidence="1">
    <location>
        <begin position="1"/>
        <end position="147"/>
    </location>
</feature>
<dbReference type="GeneID" id="63849985"/>